<dbReference type="WBParaSite" id="L893_g12455.t1">
    <property type="protein sequence ID" value="L893_g12455.t1"/>
    <property type="gene ID" value="L893_g12455"/>
</dbReference>
<name>A0A1I7Y3V0_9BILA</name>
<reference evidence="2" key="1">
    <citation type="submission" date="2016-11" db="UniProtKB">
        <authorList>
            <consortium name="WormBaseParasite"/>
        </authorList>
    </citation>
    <scope>IDENTIFICATION</scope>
</reference>
<proteinExistence type="predicted"/>
<sequence>MFRTTDTPLLPRTIIYEILKNARRDFKEHLESAMQVSEEWKSLLESALDAKYSMYLKVTERERCNYFYYCDISDKQTGYFAQLDELQCERLGELRIVSAGYWFGVKGDYAVDFKEDSPTMKVQFRKLEVNSYRGDLDILPEIVPTDFEEISVHHSAIGKCFPLPATLKKLDLNAFCFCEPDSLEKFLSFVQKMTWEEIVCHYSCDIKSLERIVVEAWRDADDPQLKHFQSDKLLEKDCHTFFEKIQHMGRRVDERTLHIDHKKLKKTLCITIKPELDSYKRLHMRCL</sequence>
<organism evidence="1 2">
    <name type="scientific">Steinernema glaseri</name>
    <dbReference type="NCBI Taxonomy" id="37863"/>
    <lineage>
        <taxon>Eukaryota</taxon>
        <taxon>Metazoa</taxon>
        <taxon>Ecdysozoa</taxon>
        <taxon>Nematoda</taxon>
        <taxon>Chromadorea</taxon>
        <taxon>Rhabditida</taxon>
        <taxon>Tylenchina</taxon>
        <taxon>Panagrolaimomorpha</taxon>
        <taxon>Strongyloidoidea</taxon>
        <taxon>Steinernematidae</taxon>
        <taxon>Steinernema</taxon>
    </lineage>
</organism>
<evidence type="ECO:0000313" key="1">
    <source>
        <dbReference type="Proteomes" id="UP000095287"/>
    </source>
</evidence>
<keyword evidence="1" id="KW-1185">Reference proteome</keyword>
<protein>
    <submittedName>
        <fullName evidence="2">F-box domain-containing protein</fullName>
    </submittedName>
</protein>
<accession>A0A1I7Y3V0</accession>
<evidence type="ECO:0000313" key="2">
    <source>
        <dbReference type="WBParaSite" id="L893_g12455.t1"/>
    </source>
</evidence>
<dbReference type="AlphaFoldDB" id="A0A1I7Y3V0"/>
<dbReference type="Proteomes" id="UP000095287">
    <property type="component" value="Unplaced"/>
</dbReference>